<dbReference type="RefSeq" id="WP_013354210.1">
    <property type="nucleotide sequence ID" value="NC_014551.1"/>
</dbReference>
<accession>A0A9P1NJC9</accession>
<proteinExistence type="predicted"/>
<dbReference type="Proteomes" id="UP000006562">
    <property type="component" value="Chromosome"/>
</dbReference>
<protein>
    <submittedName>
        <fullName evidence="2">Uncharacterized protein</fullName>
    </submittedName>
</protein>
<gene>
    <name evidence="2" type="ordered locus">BAMF_3850</name>
</gene>
<name>A0A9P1NJC9_BACAS</name>
<feature type="region of interest" description="Disordered" evidence="1">
    <location>
        <begin position="1"/>
        <end position="24"/>
    </location>
</feature>
<dbReference type="KEGG" id="bao:BAMF_3850"/>
<reference evidence="3" key="2">
    <citation type="journal article" date="2011" name="J. Biotechnol.">
        <title>Genome sequence of B. amyloliquefaciens type strain DSM7(T) reveals differences to plant-associated B. amyloliquefaciens FZB42.</title>
        <authorList>
            <person name="Ruckert C."/>
            <person name="Blom J."/>
            <person name="Chen X."/>
            <person name="Reva O."/>
            <person name="Borriss R."/>
        </authorList>
    </citation>
    <scope>NUCLEOTIDE SEQUENCE [LARGE SCALE GENOMIC DNA]</scope>
    <source>
        <strain evidence="3">DSM 7</strain>
    </source>
</reference>
<organism evidence="2 3">
    <name type="scientific">Bacillus amyloliquefaciens (strain ATCC 23350 / DSM 7 / BCRC 11601 / CCUG 28519 / NBRC 15535 / NRRL B-14393 / F)</name>
    <dbReference type="NCBI Taxonomy" id="692420"/>
    <lineage>
        <taxon>Bacteria</taxon>
        <taxon>Bacillati</taxon>
        <taxon>Bacillota</taxon>
        <taxon>Bacilli</taxon>
        <taxon>Bacillales</taxon>
        <taxon>Bacillaceae</taxon>
        <taxon>Bacillus</taxon>
        <taxon>Bacillus amyloliquefaciens group</taxon>
    </lineage>
</organism>
<dbReference type="EMBL" id="FN597644">
    <property type="protein sequence ID" value="CBI44976.1"/>
    <property type="molecule type" value="Genomic_DNA"/>
</dbReference>
<evidence type="ECO:0000256" key="1">
    <source>
        <dbReference type="SAM" id="MobiDB-lite"/>
    </source>
</evidence>
<keyword evidence="3" id="KW-1185">Reference proteome</keyword>
<sequence>MGEPSDEIEAGGRSAPLGKTRTDPKRTYHLPISAISMIILPSYVHELYEGGIREVLEKRRNFLGYSRIQLIIAQFVLGKVCICKIHV</sequence>
<evidence type="ECO:0000313" key="3">
    <source>
        <dbReference type="Proteomes" id="UP000006562"/>
    </source>
</evidence>
<evidence type="ECO:0000313" key="2">
    <source>
        <dbReference type="EMBL" id="CBI44976.1"/>
    </source>
</evidence>
<dbReference type="AlphaFoldDB" id="A0A9P1NJC9"/>
<reference evidence="2 3" key="1">
    <citation type="journal article" date="2011" name="Int. J. Syst. Evol. Microbiol.">
        <title>Relationship of Bacillus amyloliquefaciens clades associated with strains DSM 7T and FZB42T: a proposal for Bacillus amyloliquefaciens subsp. amyloliquefaciens subsp. nov. and Bacillus amyloliquefaciens subsp. plantarum subsp. nov. based on complete genome sequence comparisons.</title>
        <authorList>
            <person name="Borriss R."/>
            <person name="Chen X.H."/>
            <person name="Rueckert C."/>
            <person name="Blom J."/>
            <person name="Becker A."/>
            <person name="Baumgarth B."/>
            <person name="Fan B."/>
            <person name="Pukall R."/>
            <person name="Schumann P."/>
            <person name="Sproer C."/>
            <person name="Junge H."/>
            <person name="Vater J."/>
            <person name="Puhler A."/>
            <person name="Klenk H.P."/>
        </authorList>
    </citation>
    <scope>NUCLEOTIDE SEQUENCE [LARGE SCALE GENOMIC DNA]</scope>
    <source>
        <strain evidence="3">DSM 7</strain>
    </source>
</reference>